<feature type="region of interest" description="Disordered" evidence="1">
    <location>
        <begin position="1"/>
        <end position="73"/>
    </location>
</feature>
<protein>
    <submittedName>
        <fullName evidence="2">Uncharacterized protein</fullName>
    </submittedName>
</protein>
<evidence type="ECO:0000256" key="1">
    <source>
        <dbReference type="SAM" id="MobiDB-lite"/>
    </source>
</evidence>
<name>A0AAG5D0Q1_ANOAO</name>
<organism evidence="2 3">
    <name type="scientific">Anopheles atroparvus</name>
    <name type="common">European mosquito</name>
    <dbReference type="NCBI Taxonomy" id="41427"/>
    <lineage>
        <taxon>Eukaryota</taxon>
        <taxon>Metazoa</taxon>
        <taxon>Ecdysozoa</taxon>
        <taxon>Arthropoda</taxon>
        <taxon>Hexapoda</taxon>
        <taxon>Insecta</taxon>
        <taxon>Pterygota</taxon>
        <taxon>Neoptera</taxon>
        <taxon>Endopterygota</taxon>
        <taxon>Diptera</taxon>
        <taxon>Nematocera</taxon>
        <taxon>Culicoidea</taxon>
        <taxon>Culicidae</taxon>
        <taxon>Anophelinae</taxon>
        <taxon>Anopheles</taxon>
    </lineage>
</organism>
<dbReference type="EnsemblMetazoa" id="ENSAATROPT004964">
    <property type="protein sequence ID" value="ENSAATROPP004696"/>
    <property type="gene ID" value="ENSAATROPG003952"/>
</dbReference>
<accession>A0AAG5D0Q1</accession>
<sequence>MAPLILTAASDSASCHDWPHTATSRQLPRAHKQPVNAVSTGSGHTEPAHRTPIATPQQADRSWPATRSKTEEK</sequence>
<evidence type="ECO:0000313" key="3">
    <source>
        <dbReference type="Proteomes" id="UP000075880"/>
    </source>
</evidence>
<keyword evidence="3" id="KW-1185">Reference proteome</keyword>
<proteinExistence type="predicted"/>
<dbReference type="AlphaFoldDB" id="A0AAG5D0Q1"/>
<reference evidence="2" key="1">
    <citation type="submission" date="2024-04" db="UniProtKB">
        <authorList>
            <consortium name="EnsemblMetazoa"/>
        </authorList>
    </citation>
    <scope>IDENTIFICATION</scope>
    <source>
        <strain evidence="2">EBRO</strain>
    </source>
</reference>
<evidence type="ECO:0000313" key="2">
    <source>
        <dbReference type="EnsemblMetazoa" id="ENSAATROPP004696"/>
    </source>
</evidence>
<dbReference type="Proteomes" id="UP000075880">
    <property type="component" value="Unassembled WGS sequence"/>
</dbReference>